<feature type="binding site" description="axial binding residue" evidence="9">
    <location>
        <position position="187"/>
    </location>
    <ligand>
        <name>heme c</name>
        <dbReference type="ChEBI" id="CHEBI:61717"/>
        <label>2</label>
    </ligand>
    <ligandPart>
        <name>Fe</name>
        <dbReference type="ChEBI" id="CHEBI:18248"/>
    </ligandPart>
</feature>
<dbReference type="GO" id="GO:0009055">
    <property type="term" value="F:electron transfer activity"/>
    <property type="evidence" value="ECO:0007669"/>
    <property type="project" value="InterPro"/>
</dbReference>
<evidence type="ECO:0000256" key="6">
    <source>
        <dbReference type="ARBA" id="ARBA00022982"/>
    </source>
</evidence>
<gene>
    <name evidence="12" type="ordered locus">Fraau_2711</name>
</gene>
<feature type="binding site" description="axial binding residue" evidence="9">
    <location>
        <position position="44"/>
    </location>
    <ligand>
        <name>heme c</name>
        <dbReference type="ChEBI" id="CHEBI:61717"/>
        <label>1</label>
    </ligand>
    <ligandPart>
        <name>Fe</name>
        <dbReference type="ChEBI" id="CHEBI:18248"/>
    </ligandPart>
</feature>
<keyword evidence="3 8" id="KW-0349">Heme</keyword>
<dbReference type="InterPro" id="IPR024167">
    <property type="entry name" value="Cytochrome_c4-like"/>
</dbReference>
<sequence length="215" mass="22520">MAVRLIAFFCLWASAGLVWAGAASPWGGHADTGKTRIAVCSACHGMDGQASAPIYPSLAGQHETYIVNQLNDFKLGHRRNPIMLAMSQTLSEQDMHDIGAWFASQSGHPAAAPAPAPDVAAGARLYRGGDAGRQLPACMACHGGDALGNPGSGYPKLRGQSATYLVSRLTAWQQARLPAGHPHADIMPSIARQLSPADIQALADYLQQLDTAAAP</sequence>
<dbReference type="EMBL" id="CP003350">
    <property type="protein sequence ID" value="AFC87053.1"/>
    <property type="molecule type" value="Genomic_DNA"/>
</dbReference>
<dbReference type="PIRSF" id="PIRSF000005">
    <property type="entry name" value="Cytochrome_c4"/>
    <property type="match status" value="1"/>
</dbReference>
<dbReference type="Gene3D" id="1.10.760.10">
    <property type="entry name" value="Cytochrome c-like domain"/>
    <property type="match status" value="2"/>
</dbReference>
<dbReference type="GO" id="GO:0005506">
    <property type="term" value="F:iron ion binding"/>
    <property type="evidence" value="ECO:0007669"/>
    <property type="project" value="InterPro"/>
</dbReference>
<feature type="binding site" description="covalent" evidence="8">
    <location>
        <position position="141"/>
    </location>
    <ligand>
        <name>heme c</name>
        <dbReference type="ChEBI" id="CHEBI:61717"/>
        <label>2</label>
    </ligand>
</feature>
<feature type="binding site" description="covalent" evidence="8">
    <location>
        <position position="138"/>
    </location>
    <ligand>
        <name>heme c</name>
        <dbReference type="ChEBI" id="CHEBI:61717"/>
        <label>2</label>
    </ligand>
</feature>
<name>H8KZJ3_FRAAD</name>
<keyword evidence="5" id="KW-0574">Periplasm</keyword>
<dbReference type="PROSITE" id="PS51007">
    <property type="entry name" value="CYTC"/>
    <property type="match status" value="2"/>
</dbReference>
<comment type="PTM">
    <text evidence="8">Binds 2 heme c groups covalently per subunit.</text>
</comment>
<feature type="signal peptide" evidence="10">
    <location>
        <begin position="1"/>
        <end position="20"/>
    </location>
</feature>
<feature type="domain" description="Cytochrome c" evidence="11">
    <location>
        <begin position="28"/>
        <end position="106"/>
    </location>
</feature>
<keyword evidence="10" id="KW-0732">Signal</keyword>
<feature type="binding site" description="axial binding residue" evidence="9">
    <location>
        <position position="83"/>
    </location>
    <ligand>
        <name>heme c</name>
        <dbReference type="ChEBI" id="CHEBI:61717"/>
        <label>1</label>
    </ligand>
    <ligandPart>
        <name>Fe</name>
        <dbReference type="ChEBI" id="CHEBI:18248"/>
    </ligandPart>
</feature>
<evidence type="ECO:0000256" key="5">
    <source>
        <dbReference type="ARBA" id="ARBA00022764"/>
    </source>
</evidence>
<evidence type="ECO:0000256" key="9">
    <source>
        <dbReference type="PIRSR" id="PIRSR000005-2"/>
    </source>
</evidence>
<dbReference type="Pfam" id="PF00034">
    <property type="entry name" value="Cytochrom_C"/>
    <property type="match status" value="2"/>
</dbReference>
<dbReference type="GO" id="GO:0042597">
    <property type="term" value="C:periplasmic space"/>
    <property type="evidence" value="ECO:0007669"/>
    <property type="project" value="UniProtKB-SubCell"/>
</dbReference>
<dbReference type="GO" id="GO:0020037">
    <property type="term" value="F:heme binding"/>
    <property type="evidence" value="ECO:0007669"/>
    <property type="project" value="InterPro"/>
</dbReference>
<dbReference type="InterPro" id="IPR009056">
    <property type="entry name" value="Cyt_c-like_dom"/>
</dbReference>
<proteinExistence type="predicted"/>
<dbReference type="KEGG" id="fau:Fraau_2711"/>
<dbReference type="AlphaFoldDB" id="H8KZJ3"/>
<evidence type="ECO:0000256" key="4">
    <source>
        <dbReference type="ARBA" id="ARBA00022723"/>
    </source>
</evidence>
<dbReference type="PANTHER" id="PTHR33751">
    <property type="entry name" value="CBB3-TYPE CYTOCHROME C OXIDASE SUBUNIT FIXP"/>
    <property type="match status" value="1"/>
</dbReference>
<dbReference type="STRING" id="767434.Fraau_2711"/>
<dbReference type="eggNOG" id="COG2863">
    <property type="taxonomic scope" value="Bacteria"/>
</dbReference>
<keyword evidence="2" id="KW-0813">Transport</keyword>
<feature type="chain" id="PRO_5003614749" evidence="10">
    <location>
        <begin position="21"/>
        <end position="215"/>
    </location>
</feature>
<feature type="binding site" description="covalent" evidence="8">
    <location>
        <position position="43"/>
    </location>
    <ligand>
        <name>heme c</name>
        <dbReference type="ChEBI" id="CHEBI:61717"/>
        <label>1</label>
    </ligand>
</feature>
<dbReference type="SUPFAM" id="SSF46626">
    <property type="entry name" value="Cytochrome c"/>
    <property type="match status" value="2"/>
</dbReference>
<dbReference type="HOGENOM" id="CLU_076280_2_1_6"/>
<evidence type="ECO:0000256" key="1">
    <source>
        <dbReference type="ARBA" id="ARBA00004418"/>
    </source>
</evidence>
<evidence type="ECO:0000256" key="7">
    <source>
        <dbReference type="ARBA" id="ARBA00023004"/>
    </source>
</evidence>
<feature type="binding site" description="axial binding residue" evidence="9">
    <location>
        <position position="142"/>
    </location>
    <ligand>
        <name>heme c</name>
        <dbReference type="ChEBI" id="CHEBI:61717"/>
        <label>2</label>
    </ligand>
    <ligandPart>
        <name>Fe</name>
        <dbReference type="ChEBI" id="CHEBI:18248"/>
    </ligandPart>
</feature>
<dbReference type="OrthoDB" id="9773456at2"/>
<keyword evidence="6" id="KW-0249">Electron transport</keyword>
<evidence type="ECO:0000313" key="12">
    <source>
        <dbReference type="EMBL" id="AFC87053.1"/>
    </source>
</evidence>
<evidence type="ECO:0000256" key="2">
    <source>
        <dbReference type="ARBA" id="ARBA00022448"/>
    </source>
</evidence>
<dbReference type="Proteomes" id="UP000005234">
    <property type="component" value="Chromosome"/>
</dbReference>
<keyword evidence="13" id="KW-1185">Reference proteome</keyword>
<dbReference type="InterPro" id="IPR036909">
    <property type="entry name" value="Cyt_c-like_dom_sf"/>
</dbReference>
<evidence type="ECO:0000256" key="3">
    <source>
        <dbReference type="ARBA" id="ARBA00022617"/>
    </source>
</evidence>
<keyword evidence="4 9" id="KW-0479">Metal-binding</keyword>
<keyword evidence="7 9" id="KW-0408">Iron</keyword>
<feature type="domain" description="Cytochrome c" evidence="11">
    <location>
        <begin position="117"/>
        <end position="210"/>
    </location>
</feature>
<accession>H8KZJ3</accession>
<evidence type="ECO:0000313" key="13">
    <source>
        <dbReference type="Proteomes" id="UP000005234"/>
    </source>
</evidence>
<comment type="subcellular location">
    <subcellularLocation>
        <location evidence="1">Periplasm</location>
    </subcellularLocation>
</comment>
<evidence type="ECO:0000259" key="11">
    <source>
        <dbReference type="PROSITE" id="PS51007"/>
    </source>
</evidence>
<evidence type="ECO:0000256" key="8">
    <source>
        <dbReference type="PIRSR" id="PIRSR000005-1"/>
    </source>
</evidence>
<reference evidence="12" key="1">
    <citation type="submission" date="2012-02" db="EMBL/GenBank/DDBJ databases">
        <title>The complete genome of Frateuria aurantia DSM 6220.</title>
        <authorList>
            <consortium name="US DOE Joint Genome Institute (JGI-PGF)"/>
            <person name="Lucas S."/>
            <person name="Copeland A."/>
            <person name="Lapidus A."/>
            <person name="Glavina del Rio T."/>
            <person name="Dalin E."/>
            <person name="Tice H."/>
            <person name="Bruce D."/>
            <person name="Goodwin L."/>
            <person name="Pitluck S."/>
            <person name="Peters L."/>
            <person name="Ovchinnikova G."/>
            <person name="Teshima H."/>
            <person name="Kyrpides N."/>
            <person name="Mavromatis K."/>
            <person name="Ivanova N."/>
            <person name="Brettin T."/>
            <person name="Detter J.C."/>
            <person name="Han C."/>
            <person name="Larimer F."/>
            <person name="Land M."/>
            <person name="Hauser L."/>
            <person name="Markowitz V."/>
            <person name="Cheng J.-F."/>
            <person name="Hugenholtz P."/>
            <person name="Woyke T."/>
            <person name="Wu D."/>
            <person name="Brambilla E."/>
            <person name="Klenk H.-P."/>
            <person name="Eisen J.A."/>
        </authorList>
    </citation>
    <scope>NUCLEOTIDE SEQUENCE</scope>
    <source>
        <strain evidence="12">DSM 6220</strain>
    </source>
</reference>
<dbReference type="PANTHER" id="PTHR33751:SF9">
    <property type="entry name" value="CYTOCHROME C4"/>
    <property type="match status" value="1"/>
</dbReference>
<protein>
    <submittedName>
        <fullName evidence="12">Cytochrome c553</fullName>
    </submittedName>
</protein>
<organism evidence="12 13">
    <name type="scientific">Frateuria aurantia (strain ATCC 33424 / DSM 6220 / KCTC 2777 / LMG 1558 / NBRC 3245 / NCIMB 13370)</name>
    <name type="common">Acetobacter aurantius</name>
    <dbReference type="NCBI Taxonomy" id="767434"/>
    <lineage>
        <taxon>Bacteria</taxon>
        <taxon>Pseudomonadati</taxon>
        <taxon>Pseudomonadota</taxon>
        <taxon>Gammaproteobacteria</taxon>
        <taxon>Lysobacterales</taxon>
        <taxon>Rhodanobacteraceae</taxon>
        <taxon>Frateuria</taxon>
    </lineage>
</organism>
<feature type="binding site" description="covalent" evidence="8">
    <location>
        <position position="40"/>
    </location>
    <ligand>
        <name>heme c</name>
        <dbReference type="ChEBI" id="CHEBI:61717"/>
        <label>1</label>
    </ligand>
</feature>
<dbReference type="RefSeq" id="WP_014404056.1">
    <property type="nucleotide sequence ID" value="NC_017033.1"/>
</dbReference>
<evidence type="ECO:0000256" key="10">
    <source>
        <dbReference type="SAM" id="SignalP"/>
    </source>
</evidence>
<dbReference type="InterPro" id="IPR050597">
    <property type="entry name" value="Cytochrome_c_Oxidase_Subunit"/>
</dbReference>